<dbReference type="Proteomes" id="UP000069935">
    <property type="component" value="Chromosome 2"/>
</dbReference>
<keyword evidence="1" id="KW-1133">Transmembrane helix</keyword>
<dbReference type="PANTHER" id="PTHR36153">
    <property type="entry name" value="INNER MEMBRANE PROTEIN-RELATED"/>
    <property type="match status" value="1"/>
</dbReference>
<proteinExistence type="predicted"/>
<organism evidence="3 4">
    <name type="scientific">Azospirillum thiophilum</name>
    <dbReference type="NCBI Taxonomy" id="528244"/>
    <lineage>
        <taxon>Bacteria</taxon>
        <taxon>Pseudomonadati</taxon>
        <taxon>Pseudomonadota</taxon>
        <taxon>Alphaproteobacteria</taxon>
        <taxon>Rhodospirillales</taxon>
        <taxon>Azospirillaceae</taxon>
        <taxon>Azospirillum</taxon>
    </lineage>
</organism>
<dbReference type="PANTHER" id="PTHR36153:SF1">
    <property type="entry name" value="TYPE VI SECRETION SYSTEM COMPONENT TSSM1"/>
    <property type="match status" value="1"/>
</dbReference>
<evidence type="ECO:0000313" key="3">
    <source>
        <dbReference type="EMBL" id="ALG72577.1"/>
    </source>
</evidence>
<dbReference type="KEGG" id="ati:AL072_16090"/>
<dbReference type="Pfam" id="PF14331">
    <property type="entry name" value="IcmF-related_N"/>
    <property type="match status" value="1"/>
</dbReference>
<dbReference type="EMBL" id="CP012402">
    <property type="protein sequence ID" value="ALG72577.1"/>
    <property type="molecule type" value="Genomic_DNA"/>
</dbReference>
<dbReference type="InterPro" id="IPR027417">
    <property type="entry name" value="P-loop_NTPase"/>
</dbReference>
<gene>
    <name evidence="3" type="ORF">AL072_16090</name>
</gene>
<reference evidence="4" key="1">
    <citation type="submission" date="2015-08" db="EMBL/GenBank/DDBJ databases">
        <title>Complete Genome Sequence of Azospirillum thiophilum BV-S.</title>
        <authorList>
            <person name="Fomenkov A."/>
            <person name="Vincze T."/>
            <person name="Grabovich M."/>
            <person name="Dubinina G."/>
            <person name="Orlova M."/>
            <person name="Belousova E."/>
            <person name="Roberts R.J."/>
        </authorList>
    </citation>
    <scope>NUCLEOTIDE SEQUENCE [LARGE SCALE GENOMIC DNA]</scope>
    <source>
        <strain evidence="4">BV-S</strain>
    </source>
</reference>
<dbReference type="RefSeq" id="WP_045583198.1">
    <property type="nucleotide sequence ID" value="NZ_LAEL01000002.1"/>
</dbReference>
<reference evidence="3 4" key="2">
    <citation type="journal article" date="2016" name="Genome Announc.">
        <title>Complete Genome Sequence of a Strain of Azospirillum thiophilum Isolated from a Sulfide Spring.</title>
        <authorList>
            <person name="Fomenkov A."/>
            <person name="Vincze T."/>
            <person name="Grabovich M."/>
            <person name="Anton B.P."/>
            <person name="Dubinina G."/>
            <person name="Orlova M."/>
            <person name="Belousova E."/>
            <person name="Roberts R.J."/>
        </authorList>
    </citation>
    <scope>NUCLEOTIDE SEQUENCE [LARGE SCALE GENOMIC DNA]</scope>
    <source>
        <strain evidence="3 4">BV-S</strain>
    </source>
</reference>
<feature type="transmembrane region" description="Helical" evidence="1">
    <location>
        <begin position="22"/>
        <end position="50"/>
    </location>
</feature>
<evidence type="ECO:0000259" key="2">
    <source>
        <dbReference type="Pfam" id="PF14331"/>
    </source>
</evidence>
<evidence type="ECO:0000313" key="4">
    <source>
        <dbReference type="Proteomes" id="UP000069935"/>
    </source>
</evidence>
<dbReference type="SUPFAM" id="SSF52540">
    <property type="entry name" value="P-loop containing nucleoside triphosphate hydrolases"/>
    <property type="match status" value="1"/>
</dbReference>
<keyword evidence="4" id="KW-1185">Reference proteome</keyword>
<feature type="domain" description="Type VI secretion system component TssM1 N-terminal" evidence="2">
    <location>
        <begin position="186"/>
        <end position="435"/>
    </location>
</feature>
<sequence length="1397" mass="152638">MAELMTSIWRLFQPAMTVINPVWPYVAAILLLLLVLASLYLLVTMVAALIRRRVLSRQFRAQRPAAGATAAVVPAAAEIERFAVLPDGVSTASLERSFADVLDLLKRHVPNRQFRYQIPWFVSIGDTGAGKTTLFASAPIHRPFADPGTLPQAGASCSWWFYDNAIVLDVAGRTVLSTGGRAPQGTGWRRFIKLLQASRPQRPLDGLILSVSARDLLDQGAEGSNALLQKAETLHNQLWELQKLLEINFPIYVIVTQCDALDGFPEFCAALPADFSLGMLGWSSPYGVEAAYNPRWINEIFDETLGDIGALETDLYLNPSVKDRWGRMALLPESFRALRRPMEQFLTRIFMPTAYHEVFVLRGVYFTGAMAEVADRYPVLSAPARSPWSEDRAALAGQQGGVPSIAFVRDLLDRKIFQETGLAKPISRALYVSTRRTRLAQATLAGTAAALTAVTIYESAALADRVRIVDTTVEETRRDIIRFEERAKLGSLGAEPAADPLTISRLLASIVLVERDDLSTPLFPTSLFSGVDGNMERLVGIAADRMMLKPLRSGLLQQLSGAVSGTGPGGAVATGGGDAGRSVNMDSRAAPRSIEQLPGYQRLSGYINHLSALRENLDRYDRLRRSGSFADLASLTQYVFGVSPPSILKDNERFRSAAIREANLQEINVDPLQAAAGVGARQFAEDLYDDLFARNGLAFWTKRLEGQVRDLRANAVTNHISAKDIQELQYSYRQLRSAAEASVNGWLLAPEPTIPKEIETLLGRIAVSVLLSNDTFEDISRTLATRSLALREEMLGLEMPLVGRVFMQGQAGAPFQLSNRFLELFDPIDVLLSQGFMTDMGQAPFPTPGEGSQFVWDTSLLNQAKQLREDYSAYVAQRLSDFPKPLHAAVRLAAGRRMVSNVLTLSARAVSVSEGEEKGPAVVSDRALADQVASFLTVAPAVQELTDGIRPHAEPGATRNLEDLLSAQSVQILKRVSGIIASEDPYRPLTENTARWDGEPGAFTRAYSAANGGELAALLGAARQRIRVLARSYAKPALDYIKDPYRLGALGIDRTAQDWRDILGALDRYDQQIPNNSLSELEKFVLFVGNAVGRDNCRDVLAERLGTVGGGDYFARVHIRAMGQLNDRCSMFQNQQVQMAMGQLGNSFNQLLAGHFPFVTPQQAPTAPDADPADIRRFYALYDELKPRIDKELAAAKGRISPLKGFVDQIESARAFFADIVDPAGSGTMRLTADITFGVNRINEIGGDQIIEWAMKAGASTASTAGGRTLQWSYSEPVELRLRWASGSNQRPYREANRPGAPMVDGDSAIIVEKGPWSLLRLLVGRGIANPELADPTLRGQQVVRVAVPTRSLTGVTPQDAVVFIAARVKAGAEGKPPVRGIPVFPTRFPDIRVAGF</sequence>
<keyword evidence="1" id="KW-0472">Membrane</keyword>
<accession>A0AAC8ZUN3</accession>
<dbReference type="InterPro" id="IPR053156">
    <property type="entry name" value="T6SS_TssM-like"/>
</dbReference>
<protein>
    <recommendedName>
        <fullName evidence="2">Type VI secretion system component TssM1 N-terminal domain-containing protein</fullName>
    </recommendedName>
</protein>
<keyword evidence="1" id="KW-0812">Transmembrane</keyword>
<name>A0AAC8ZUN3_9PROT</name>
<dbReference type="InterPro" id="IPR025743">
    <property type="entry name" value="TssM1_N"/>
</dbReference>
<evidence type="ECO:0000256" key="1">
    <source>
        <dbReference type="SAM" id="Phobius"/>
    </source>
</evidence>